<dbReference type="GO" id="GO:0004795">
    <property type="term" value="F:threonine synthase activity"/>
    <property type="evidence" value="ECO:0007669"/>
    <property type="project" value="UniProtKB-UniRule"/>
</dbReference>
<evidence type="ECO:0000256" key="5">
    <source>
        <dbReference type="ARBA" id="ARBA00023239"/>
    </source>
</evidence>
<feature type="binding site" evidence="9">
    <location>
        <position position="139"/>
    </location>
    <ligand>
        <name>pyridoxal 5'-phosphate</name>
        <dbReference type="ChEBI" id="CHEBI:597326"/>
    </ligand>
</feature>
<proteinExistence type="inferred from homology"/>
<evidence type="ECO:0000256" key="4">
    <source>
        <dbReference type="ARBA" id="ARBA00022898"/>
    </source>
</evidence>
<dbReference type="InterPro" id="IPR026260">
    <property type="entry name" value="Thr_Synthase_bac/arc"/>
</dbReference>
<dbReference type="Pfam" id="PF00291">
    <property type="entry name" value="PALP"/>
    <property type="match status" value="1"/>
</dbReference>
<evidence type="ECO:0000256" key="9">
    <source>
        <dbReference type="PIRSR" id="PIRSR038945-1"/>
    </source>
</evidence>
<evidence type="ECO:0000259" key="11">
    <source>
        <dbReference type="Pfam" id="PF00291"/>
    </source>
</evidence>
<evidence type="ECO:0000313" key="12">
    <source>
        <dbReference type="EMBL" id="AZR73607.1"/>
    </source>
</evidence>
<dbReference type="GO" id="GO:0009097">
    <property type="term" value="P:isoleucine biosynthetic process"/>
    <property type="evidence" value="ECO:0007669"/>
    <property type="project" value="TreeGrafter"/>
</dbReference>
<protein>
    <recommendedName>
        <fullName evidence="3 7">Threonine synthase</fullName>
        <ecNumber evidence="7 8">4.2.3.1</ecNumber>
    </recommendedName>
</protein>
<evidence type="ECO:0000256" key="6">
    <source>
        <dbReference type="ARBA" id="ARBA00049144"/>
    </source>
</evidence>
<dbReference type="Gene3D" id="3.40.50.1100">
    <property type="match status" value="2"/>
</dbReference>
<dbReference type="InterPro" id="IPR001926">
    <property type="entry name" value="TrpB-like_PALP"/>
</dbReference>
<evidence type="ECO:0000256" key="3">
    <source>
        <dbReference type="ARBA" id="ARBA00018679"/>
    </source>
</evidence>
<dbReference type="PIRSF" id="PIRSF038945">
    <property type="entry name" value="Thr_synthase"/>
    <property type="match status" value="1"/>
</dbReference>
<evidence type="ECO:0000256" key="7">
    <source>
        <dbReference type="NCBIfam" id="TIGR00260"/>
    </source>
</evidence>
<dbReference type="InterPro" id="IPR004450">
    <property type="entry name" value="Thr_synthase-like"/>
</dbReference>
<dbReference type="EMBL" id="CP016379">
    <property type="protein sequence ID" value="AZR73607.1"/>
    <property type="molecule type" value="Genomic_DNA"/>
</dbReference>
<dbReference type="GO" id="GO:0004794">
    <property type="term" value="F:threonine deaminase activity"/>
    <property type="evidence" value="ECO:0007669"/>
    <property type="project" value="TreeGrafter"/>
</dbReference>
<sequence length="419" mass="45507">MYVKHLQCISCGKEYPATPQQLTCSECGPDGILDVIYDYSQIQKVFTKENLAINRDHSIWRYMPLLPIDPNVKRPSLRVGGTPIYYAKKLGKAIGVEKLYLKDDGLNPTGSLKDRASSIAVVKAVEAGAKIVACSSTGNAASSLAGNVASLNEYDLKACIFVPERAPAGKIAQLLIYGAIVISVEGSYEDAFNLSAAAIEKYGWYNRNAAINPYLVEGKKTVAFEICEQLNWEAPDWAVFSVGDGCTIAGAYKGFYDLYQLGMIDKIPKLIGVQAEGCAPLTRAWETGEPWQKTEENTLADSIAVGSPRNPEKALNAVRKSQGMMVNVSDEEILKMQTFIGRHTGVFGEPAGVTGFAGLKKLIDEKKISPEDSYVVVITGNGLKDIANARKAAGEPVRIAPDLEKLDQLLKEYGLIDKL</sequence>
<keyword evidence="8" id="KW-0791">Threonine biosynthesis</keyword>
<gene>
    <name evidence="12" type="ORF">BBF96_09530</name>
</gene>
<dbReference type="GO" id="GO:0006567">
    <property type="term" value="P:L-threonine catabolic process"/>
    <property type="evidence" value="ECO:0007669"/>
    <property type="project" value="TreeGrafter"/>
</dbReference>
<dbReference type="OrthoDB" id="9778118at2"/>
<keyword evidence="13" id="KW-1185">Reference proteome</keyword>
<dbReference type="NCBIfam" id="TIGR00260">
    <property type="entry name" value="thrC"/>
    <property type="match status" value="1"/>
</dbReference>
<dbReference type="EC" id="4.2.3.1" evidence="7 8"/>
<dbReference type="PANTHER" id="PTHR48078">
    <property type="entry name" value="THREONINE DEHYDRATASE, MITOCHONDRIAL-RELATED"/>
    <property type="match status" value="1"/>
</dbReference>
<dbReference type="GO" id="GO:0006565">
    <property type="term" value="P:L-serine catabolic process"/>
    <property type="evidence" value="ECO:0007669"/>
    <property type="project" value="TreeGrafter"/>
</dbReference>
<comment type="function">
    <text evidence="8">Catalyzes the gamma-elimination of phosphate from L-phosphohomoserine and the beta-addition of water to produce L-threonine.</text>
</comment>
<dbReference type="AlphaFoldDB" id="A0A3S9SZ65"/>
<evidence type="ECO:0000256" key="10">
    <source>
        <dbReference type="PIRSR" id="PIRSR038945-2"/>
    </source>
</evidence>
<dbReference type="Proteomes" id="UP000267250">
    <property type="component" value="Chromosome"/>
</dbReference>
<accession>A0A3S9SZ65</accession>
<evidence type="ECO:0000256" key="1">
    <source>
        <dbReference type="ARBA" id="ARBA00001933"/>
    </source>
</evidence>
<feature type="binding site" evidence="9">
    <location>
        <position position="379"/>
    </location>
    <ligand>
        <name>pyridoxal 5'-phosphate</name>
        <dbReference type="ChEBI" id="CHEBI:597326"/>
    </ligand>
</feature>
<dbReference type="NCBIfam" id="NF006050">
    <property type="entry name" value="PRK08197.1"/>
    <property type="match status" value="1"/>
</dbReference>
<dbReference type="SUPFAM" id="SSF53686">
    <property type="entry name" value="Tryptophan synthase beta subunit-like PLP-dependent enzymes"/>
    <property type="match status" value="1"/>
</dbReference>
<reference evidence="12 13" key="1">
    <citation type="submission" date="2016-07" db="EMBL/GenBank/DDBJ databases">
        <title>Genome and transcriptome analysis of iron-reducing fermentative bacteria Anoxybacter fermentans.</title>
        <authorList>
            <person name="Zeng X."/>
            <person name="Shao Z."/>
        </authorList>
    </citation>
    <scope>NUCLEOTIDE SEQUENCE [LARGE SCALE GENOMIC DNA]</scope>
    <source>
        <strain evidence="12 13">DY22613</strain>
    </source>
</reference>
<dbReference type="KEGG" id="aft:BBF96_09530"/>
<evidence type="ECO:0000256" key="8">
    <source>
        <dbReference type="PIRNR" id="PIRNR038945"/>
    </source>
</evidence>
<dbReference type="UniPathway" id="UPA00050">
    <property type="reaction ID" value="UER00065"/>
</dbReference>
<feature type="modified residue" description="N6-(pyridoxal phosphate)lysine" evidence="10">
    <location>
        <position position="113"/>
    </location>
</feature>
<dbReference type="GO" id="GO:0009088">
    <property type="term" value="P:threonine biosynthetic process"/>
    <property type="evidence" value="ECO:0007669"/>
    <property type="project" value="UniProtKB-UniRule"/>
</dbReference>
<comment type="cofactor">
    <cofactor evidence="1 8 9">
        <name>pyridoxal 5'-phosphate</name>
        <dbReference type="ChEBI" id="CHEBI:597326"/>
    </cofactor>
</comment>
<evidence type="ECO:0000313" key="13">
    <source>
        <dbReference type="Proteomes" id="UP000267250"/>
    </source>
</evidence>
<keyword evidence="4 8" id="KW-0663">Pyridoxal phosphate</keyword>
<dbReference type="CDD" id="cd01563">
    <property type="entry name" value="Thr-synth_1"/>
    <property type="match status" value="1"/>
</dbReference>
<dbReference type="RefSeq" id="WP_127016948.1">
    <property type="nucleotide sequence ID" value="NZ_CP016379.1"/>
</dbReference>
<feature type="domain" description="Tryptophan synthase beta chain-like PALP" evidence="11">
    <location>
        <begin position="77"/>
        <end position="380"/>
    </location>
</feature>
<dbReference type="InterPro" id="IPR036052">
    <property type="entry name" value="TrpB-like_PALP_sf"/>
</dbReference>
<comment type="catalytic activity">
    <reaction evidence="6 8">
        <text>O-phospho-L-homoserine + H2O = L-threonine + phosphate</text>
        <dbReference type="Rhea" id="RHEA:10840"/>
        <dbReference type="ChEBI" id="CHEBI:15377"/>
        <dbReference type="ChEBI" id="CHEBI:43474"/>
        <dbReference type="ChEBI" id="CHEBI:57590"/>
        <dbReference type="ChEBI" id="CHEBI:57926"/>
        <dbReference type="EC" id="4.2.3.1"/>
    </reaction>
</comment>
<dbReference type="PANTHER" id="PTHR48078:SF6">
    <property type="entry name" value="L-THREONINE DEHYDRATASE CATABOLIC TDCB"/>
    <property type="match status" value="1"/>
</dbReference>
<keyword evidence="8" id="KW-0028">Amino-acid biosynthesis</keyword>
<evidence type="ECO:0000256" key="2">
    <source>
        <dbReference type="ARBA" id="ARBA00005517"/>
    </source>
</evidence>
<dbReference type="InterPro" id="IPR050147">
    <property type="entry name" value="Ser/Thr_Dehydratase"/>
</dbReference>
<organism evidence="12 13">
    <name type="scientific">Anoxybacter fermentans</name>
    <dbReference type="NCBI Taxonomy" id="1323375"/>
    <lineage>
        <taxon>Bacteria</taxon>
        <taxon>Bacillati</taxon>
        <taxon>Bacillota</taxon>
        <taxon>Clostridia</taxon>
        <taxon>Halanaerobiales</taxon>
        <taxon>Anoxybacter</taxon>
    </lineage>
</organism>
<name>A0A3S9SZ65_9FIRM</name>
<comment type="pathway">
    <text evidence="8">Amino-acid biosynthesis; L-threonine biosynthesis; L-threonine from L-aspartate: step 5/5.</text>
</comment>
<dbReference type="GO" id="GO:0003941">
    <property type="term" value="F:L-serine ammonia-lyase activity"/>
    <property type="evidence" value="ECO:0007669"/>
    <property type="project" value="TreeGrafter"/>
</dbReference>
<comment type="similarity">
    <text evidence="2 8">Belongs to the threonine synthase family.</text>
</comment>
<keyword evidence="5 8" id="KW-0456">Lyase</keyword>